<proteinExistence type="predicted"/>
<keyword evidence="2" id="KW-1185">Reference proteome</keyword>
<gene>
    <name evidence="1" type="ORF">HPC62_00700</name>
</gene>
<evidence type="ECO:0000313" key="1">
    <source>
        <dbReference type="EMBL" id="QKD80884.1"/>
    </source>
</evidence>
<name>A0A6M8B2D0_9CYAN</name>
<evidence type="ECO:0000313" key="2">
    <source>
        <dbReference type="Proteomes" id="UP000505210"/>
    </source>
</evidence>
<protein>
    <submittedName>
        <fullName evidence="1">DUF937 domain-containing protein</fullName>
    </submittedName>
</protein>
<dbReference type="AlphaFoldDB" id="A0A6M8B2D0"/>
<dbReference type="EMBL" id="CP053661">
    <property type="protein sequence ID" value="QKD80884.1"/>
    <property type="molecule type" value="Genomic_DNA"/>
</dbReference>
<dbReference type="KEGG" id="theu:HPC62_00700"/>
<dbReference type="RefSeq" id="WP_172353312.1">
    <property type="nucleotide sequence ID" value="NZ_CP053661.1"/>
</dbReference>
<reference evidence="1 2" key="1">
    <citation type="submission" date="2020-05" db="EMBL/GenBank/DDBJ databases">
        <title>Complete genome sequence of of a novel Thermoleptolyngbya strain isolated from hot springs of Ganzi, Sichuan China.</title>
        <authorList>
            <person name="Tang J."/>
            <person name="Daroch M."/>
            <person name="Li L."/>
            <person name="Waleron K."/>
            <person name="Waleron M."/>
            <person name="Waleron M."/>
        </authorList>
    </citation>
    <scope>NUCLEOTIDE SEQUENCE [LARGE SCALE GENOMIC DNA]</scope>
    <source>
        <strain evidence="1 2">PKUAC-SCTA183</strain>
    </source>
</reference>
<organism evidence="1 2">
    <name type="scientific">Thermoleptolyngbya sichuanensis A183</name>
    <dbReference type="NCBI Taxonomy" id="2737172"/>
    <lineage>
        <taxon>Bacteria</taxon>
        <taxon>Bacillati</taxon>
        <taxon>Cyanobacteriota</taxon>
        <taxon>Cyanophyceae</taxon>
        <taxon>Oculatellales</taxon>
        <taxon>Oculatellaceae</taxon>
        <taxon>Thermoleptolyngbya</taxon>
        <taxon>Thermoleptolyngbya sichuanensis</taxon>
    </lineage>
</organism>
<accession>A0A6M8B2D0</accession>
<dbReference type="Proteomes" id="UP000505210">
    <property type="component" value="Chromosome"/>
</dbReference>
<sequence length="174" mass="17507">MSLIFDVLSAINNPNQQASVSSLGSIVNTVSQLAGNQGLNPATTQSAFSVVGNLARTALKQQQTTAGMGGLESMIGQLAGSSASGAALQSLIPAGLQQQAIQTISSTTGISPTIVQGMLPGLITAAMGMLNLGAPKPGTRGGNPLLAAFLGGDEKSTDLGETLKFASRFLNPPR</sequence>